<dbReference type="STRING" id="1235802.C823_05450"/>
<accession>N2A0T0</accession>
<dbReference type="EMBL" id="AQFT01000160">
    <property type="protein sequence ID" value="EMZ19625.1"/>
    <property type="molecule type" value="Genomic_DNA"/>
</dbReference>
<dbReference type="AlphaFoldDB" id="N2A0T0"/>
<dbReference type="HOGENOM" id="CLU_2568746_0_0_9"/>
<gene>
    <name evidence="1" type="ORF">C823_05450</name>
</gene>
<reference evidence="1 2" key="1">
    <citation type="journal article" date="2014" name="Genome Announc.">
        <title>Draft genome sequences of the altered schaedler flora, a defined bacterial community from gnotobiotic mice.</title>
        <authorList>
            <person name="Wannemuehler M.J."/>
            <person name="Overstreet A.M."/>
            <person name="Ward D.V."/>
            <person name="Phillips G.J."/>
        </authorList>
    </citation>
    <scope>NUCLEOTIDE SEQUENCE [LARGE SCALE GENOMIC DNA]</scope>
    <source>
        <strain evidence="1 2">ASF492</strain>
    </source>
</reference>
<protein>
    <submittedName>
        <fullName evidence="1">Uncharacterized protein</fullName>
    </submittedName>
</protein>
<dbReference type="Proteomes" id="UP000012589">
    <property type="component" value="Unassembled WGS sequence"/>
</dbReference>
<comment type="caution">
    <text evidence="1">The sequence shown here is derived from an EMBL/GenBank/DDBJ whole genome shotgun (WGS) entry which is preliminary data.</text>
</comment>
<sequence>MGVTGRNKKCLFLSGFQTVVRKKDMTIKPAKKSFLQTGNLIFCFIYKLSGIQAGDLISGVKMYAYADEHTPKGKVILAAYF</sequence>
<keyword evidence="2" id="KW-1185">Reference proteome</keyword>
<organism evidence="1 2">
    <name type="scientific">Eubacterium plexicaudatum ASF492</name>
    <dbReference type="NCBI Taxonomy" id="1235802"/>
    <lineage>
        <taxon>Bacteria</taxon>
        <taxon>Bacillati</taxon>
        <taxon>Bacillota</taxon>
        <taxon>Clostridia</taxon>
        <taxon>Eubacteriales</taxon>
        <taxon>Eubacteriaceae</taxon>
        <taxon>Eubacterium</taxon>
    </lineage>
</organism>
<evidence type="ECO:0000313" key="1">
    <source>
        <dbReference type="EMBL" id="EMZ19625.1"/>
    </source>
</evidence>
<evidence type="ECO:0000313" key="2">
    <source>
        <dbReference type="Proteomes" id="UP000012589"/>
    </source>
</evidence>
<name>N2A0T0_9FIRM</name>
<proteinExistence type="predicted"/>